<evidence type="ECO:0000313" key="4">
    <source>
        <dbReference type="EMBL" id="GAA1780745.1"/>
    </source>
</evidence>
<keyword evidence="1" id="KW-0808">Transferase</keyword>
<dbReference type="PANTHER" id="PTHR22916">
    <property type="entry name" value="GLYCOSYLTRANSFERASE"/>
    <property type="match status" value="1"/>
</dbReference>
<dbReference type="InterPro" id="IPR029044">
    <property type="entry name" value="Nucleotide-diphossugar_trans"/>
</dbReference>
<sequence>MHAGELPPPSVAIIIPVYNVERWLPDCLDSIQQQDYPDWRGVIVIDGSPDGSEAIARRYAETDDRFTLVSVPNGGLGSARNVGLEHSRSDYVFFVDSDDTVPEGTISALVEVAERTQSPVVSGYAEDFGETWIPSRYWTQRGPLYWGREVTSSVAESPALLDDHVVWNKLYRRSFLDEHDLRFPARVHCEDMVFSARAAMLAPSVTVKPRLVYRHRRHDQAISASYTRSRTFADWLGQSTITIEAIRESAPAAALRHYLVRFVKTQWWTRARGIHEVQDRELLDGMRTLSVLISTALDPAGRKQLGAWHAACLEMFADGDPTLLAAVDDRLPDGSLADDAGRTVAEAEAILELADRLSEAGGASRRFADALVVGRVLQAVADGSLPSDSEIARRAADASERTSDEYLGAIVGPEGDHADRVQRFLLAHGRMSSLIHGVRRERRGIVLRGTLTPTIGVRRADRITAIISPAGEGGRAFVPVTWTVLSDEQEWRWQAAIPVSEITADMPYSIVLKAEERGEQRGRSTAQSVADGLDHLVRDRTSIVFRRSLLRSNAQARHLSTFPAWQDNPYVVALQLELFARRFVMTGTSDLEVFVDELSSPFRSGVVHVQWPSVITDQAVSENDAERRVDAFLNALRTAKILGRPIVWTVHNVLPHDTEYVAQAVRLHRELADIADVIHVLNSRTVQVAAPHYRIDEEKVVTIPHASYDGVYGPPLAPAEARARIGAAADTTTVLFFGQLRPYKGLDRLVDAMASLSGRRNDLELLLAGKPFPGLDEVLSALDATELRSTRSIGFVPDEVVPEWFSAADLLVLPHLKVLNSGTLYLGATFGTPTILPDEEHLRADFGDQQWIRFFDPENAEDSIAALIDDDWYRSPEVRRAAREFARANPPIMMSRRFAHVVEALHEGRAIPRG</sequence>
<evidence type="ECO:0000259" key="2">
    <source>
        <dbReference type="Pfam" id="PF00534"/>
    </source>
</evidence>
<comment type="caution">
    <text evidence="4">The sequence shown here is derived from an EMBL/GenBank/DDBJ whole genome shotgun (WGS) entry which is preliminary data.</text>
</comment>
<dbReference type="Pfam" id="PF00535">
    <property type="entry name" value="Glycos_transf_2"/>
    <property type="match status" value="1"/>
</dbReference>
<evidence type="ECO:0000256" key="1">
    <source>
        <dbReference type="ARBA" id="ARBA00022679"/>
    </source>
</evidence>
<proteinExistence type="predicted"/>
<gene>
    <name evidence="4" type="ORF">GCM10009768_07080</name>
</gene>
<evidence type="ECO:0000259" key="3">
    <source>
        <dbReference type="Pfam" id="PF00535"/>
    </source>
</evidence>
<dbReference type="Proteomes" id="UP001500851">
    <property type="component" value="Unassembled WGS sequence"/>
</dbReference>
<dbReference type="Gene3D" id="3.40.50.2000">
    <property type="entry name" value="Glycogen Phosphorylase B"/>
    <property type="match status" value="2"/>
</dbReference>
<dbReference type="Pfam" id="PF00534">
    <property type="entry name" value="Glycos_transf_1"/>
    <property type="match status" value="1"/>
</dbReference>
<organism evidence="4 5">
    <name type="scientific">Leucobacter iarius</name>
    <dbReference type="NCBI Taxonomy" id="333963"/>
    <lineage>
        <taxon>Bacteria</taxon>
        <taxon>Bacillati</taxon>
        <taxon>Actinomycetota</taxon>
        <taxon>Actinomycetes</taxon>
        <taxon>Micrococcales</taxon>
        <taxon>Microbacteriaceae</taxon>
        <taxon>Leucobacter</taxon>
    </lineage>
</organism>
<feature type="domain" description="Glycosyl transferase family 1" evidence="2">
    <location>
        <begin position="721"/>
        <end position="887"/>
    </location>
</feature>
<protein>
    <recommendedName>
        <fullName evidence="6">Glycosyltransferase</fullName>
    </recommendedName>
</protein>
<dbReference type="CDD" id="cd00761">
    <property type="entry name" value="Glyco_tranf_GTA_type"/>
    <property type="match status" value="1"/>
</dbReference>
<reference evidence="4 5" key="1">
    <citation type="journal article" date="2019" name="Int. J. Syst. Evol. Microbiol.">
        <title>The Global Catalogue of Microorganisms (GCM) 10K type strain sequencing project: providing services to taxonomists for standard genome sequencing and annotation.</title>
        <authorList>
            <consortium name="The Broad Institute Genomics Platform"/>
            <consortium name="The Broad Institute Genome Sequencing Center for Infectious Disease"/>
            <person name="Wu L."/>
            <person name="Ma J."/>
        </authorList>
    </citation>
    <scope>NUCLEOTIDE SEQUENCE [LARGE SCALE GENOMIC DNA]</scope>
    <source>
        <strain evidence="4 5">JCM 14736</strain>
    </source>
</reference>
<evidence type="ECO:0008006" key="6">
    <source>
        <dbReference type="Google" id="ProtNLM"/>
    </source>
</evidence>
<dbReference type="EMBL" id="BAAAOB010000001">
    <property type="protein sequence ID" value="GAA1780745.1"/>
    <property type="molecule type" value="Genomic_DNA"/>
</dbReference>
<dbReference type="PANTHER" id="PTHR22916:SF3">
    <property type="entry name" value="UDP-GLCNAC:BETAGAL BETA-1,3-N-ACETYLGLUCOSAMINYLTRANSFERASE-LIKE PROTEIN 1"/>
    <property type="match status" value="1"/>
</dbReference>
<dbReference type="RefSeq" id="WP_344029393.1">
    <property type="nucleotide sequence ID" value="NZ_BAAAOB010000001.1"/>
</dbReference>
<dbReference type="SUPFAM" id="SSF53448">
    <property type="entry name" value="Nucleotide-diphospho-sugar transferases"/>
    <property type="match status" value="1"/>
</dbReference>
<name>A0ABN2LAA8_9MICO</name>
<accession>A0ABN2LAA8</accession>
<evidence type="ECO:0000313" key="5">
    <source>
        <dbReference type="Proteomes" id="UP001500851"/>
    </source>
</evidence>
<dbReference type="SUPFAM" id="SSF53756">
    <property type="entry name" value="UDP-Glycosyltransferase/glycogen phosphorylase"/>
    <property type="match status" value="1"/>
</dbReference>
<dbReference type="Gene3D" id="3.90.550.10">
    <property type="entry name" value="Spore Coat Polysaccharide Biosynthesis Protein SpsA, Chain A"/>
    <property type="match status" value="1"/>
</dbReference>
<dbReference type="InterPro" id="IPR001173">
    <property type="entry name" value="Glyco_trans_2-like"/>
</dbReference>
<keyword evidence="5" id="KW-1185">Reference proteome</keyword>
<dbReference type="InterPro" id="IPR001296">
    <property type="entry name" value="Glyco_trans_1"/>
</dbReference>
<feature type="domain" description="Glycosyltransferase 2-like" evidence="3">
    <location>
        <begin position="13"/>
        <end position="144"/>
    </location>
</feature>